<evidence type="ECO:0000256" key="1">
    <source>
        <dbReference type="SAM" id="SignalP"/>
    </source>
</evidence>
<accession>A0A239IE40</accession>
<proteinExistence type="predicted"/>
<keyword evidence="3" id="KW-1185">Reference proteome</keyword>
<dbReference type="AlphaFoldDB" id="A0A239IE40"/>
<keyword evidence="1" id="KW-0732">Signal</keyword>
<sequence>MLSRLIFSFPFFVASTLALAQRVDYKKVDLPLEYFPISINEQSIHLKANLYNDIYWVHAIQPKWKPSIGLLADDSLKFVHQVEADGRFGYAYFYRSENSQNSFIVASVHSFEDGLSSTYFFKVDGKQVKFLGEFFILEKRNNDPLIGGYFGVFPKGISIYKLDKMKIEFDSNEYLIMDNGVEAVFKGRIELQSKNGDFEVSKIEEL</sequence>
<feature type="signal peptide" evidence="1">
    <location>
        <begin position="1"/>
        <end position="20"/>
    </location>
</feature>
<organism evidence="2 3">
    <name type="scientific">Ekhidna lutea</name>
    <dbReference type="NCBI Taxonomy" id="447679"/>
    <lineage>
        <taxon>Bacteria</taxon>
        <taxon>Pseudomonadati</taxon>
        <taxon>Bacteroidota</taxon>
        <taxon>Cytophagia</taxon>
        <taxon>Cytophagales</taxon>
        <taxon>Reichenbachiellaceae</taxon>
        <taxon>Ekhidna</taxon>
    </lineage>
</organism>
<name>A0A239IE40_EKHLU</name>
<gene>
    <name evidence="2" type="ORF">SAMN05421640_1623</name>
</gene>
<evidence type="ECO:0000313" key="3">
    <source>
        <dbReference type="Proteomes" id="UP000198393"/>
    </source>
</evidence>
<evidence type="ECO:0000313" key="2">
    <source>
        <dbReference type="EMBL" id="SNS91817.1"/>
    </source>
</evidence>
<dbReference type="EMBL" id="FZPD01000003">
    <property type="protein sequence ID" value="SNS91817.1"/>
    <property type="molecule type" value="Genomic_DNA"/>
</dbReference>
<dbReference type="RefSeq" id="WP_089356369.1">
    <property type="nucleotide sequence ID" value="NZ_FZPD01000003.1"/>
</dbReference>
<reference evidence="2 3" key="1">
    <citation type="submission" date="2017-06" db="EMBL/GenBank/DDBJ databases">
        <authorList>
            <person name="Kim H.J."/>
            <person name="Triplett B.A."/>
        </authorList>
    </citation>
    <scope>NUCLEOTIDE SEQUENCE [LARGE SCALE GENOMIC DNA]</scope>
    <source>
        <strain evidence="2 3">DSM 19307</strain>
    </source>
</reference>
<dbReference type="Proteomes" id="UP000198393">
    <property type="component" value="Unassembled WGS sequence"/>
</dbReference>
<protein>
    <submittedName>
        <fullName evidence="2">Uncharacterized protein</fullName>
    </submittedName>
</protein>
<dbReference type="OrthoDB" id="5242354at2"/>
<feature type="chain" id="PRO_5012399055" evidence="1">
    <location>
        <begin position="21"/>
        <end position="206"/>
    </location>
</feature>